<feature type="active site" evidence="11">
    <location>
        <position position="22"/>
    </location>
</feature>
<evidence type="ECO:0000256" key="10">
    <source>
        <dbReference type="PIRNR" id="PIRNR006256"/>
    </source>
</evidence>
<dbReference type="GO" id="GO:0008270">
    <property type="term" value="F:zinc ion binding"/>
    <property type="evidence" value="ECO:0007669"/>
    <property type="project" value="UniProtKB-KW"/>
</dbReference>
<dbReference type="Pfam" id="PF22521">
    <property type="entry name" value="HypF_C_2"/>
    <property type="match status" value="1"/>
</dbReference>
<comment type="catalytic activity">
    <reaction evidence="9">
        <text>C-terminal L-cysteinyl-[HypE protein] + carbamoyl phosphate + ATP + H2O = C-terminal S-carboxamide-L-cysteinyl-[HypE protein] + AMP + phosphate + diphosphate + H(+)</text>
        <dbReference type="Rhea" id="RHEA:55636"/>
        <dbReference type="Rhea" id="RHEA-COMP:14247"/>
        <dbReference type="Rhea" id="RHEA-COMP:14392"/>
        <dbReference type="ChEBI" id="CHEBI:15377"/>
        <dbReference type="ChEBI" id="CHEBI:15378"/>
        <dbReference type="ChEBI" id="CHEBI:30616"/>
        <dbReference type="ChEBI" id="CHEBI:33019"/>
        <dbReference type="ChEBI" id="CHEBI:43474"/>
        <dbReference type="ChEBI" id="CHEBI:58228"/>
        <dbReference type="ChEBI" id="CHEBI:76913"/>
        <dbReference type="ChEBI" id="CHEBI:139126"/>
        <dbReference type="ChEBI" id="CHEBI:456215"/>
    </reaction>
</comment>
<comment type="caution">
    <text evidence="14">The sequence shown here is derived from an EMBL/GenBank/DDBJ whole genome shotgun (WGS) entry which is preliminary data.</text>
</comment>
<dbReference type="EMBL" id="VUMO01000001">
    <property type="protein sequence ID" value="MSS18963.1"/>
    <property type="molecule type" value="Genomic_DNA"/>
</dbReference>
<evidence type="ECO:0000259" key="13">
    <source>
        <dbReference type="PROSITE" id="PS51163"/>
    </source>
</evidence>
<dbReference type="GO" id="GO:0016743">
    <property type="term" value="F:carboxyl- or carbamoyltransferase activity"/>
    <property type="evidence" value="ECO:0007669"/>
    <property type="project" value="UniProtKB-UniRule"/>
</dbReference>
<dbReference type="EC" id="6.2.-.-" evidence="10"/>
<keyword evidence="7" id="KW-0862">Zinc</keyword>
<dbReference type="Gene3D" id="3.30.420.40">
    <property type="match status" value="1"/>
</dbReference>
<dbReference type="PROSITE" id="PS00150">
    <property type="entry name" value="ACYLPHOSPHATASE_1"/>
    <property type="match status" value="1"/>
</dbReference>
<dbReference type="InterPro" id="IPR001792">
    <property type="entry name" value="Acylphosphatase-like_dom"/>
</dbReference>
<dbReference type="GO" id="GO:0051604">
    <property type="term" value="P:protein maturation"/>
    <property type="evidence" value="ECO:0007669"/>
    <property type="project" value="TreeGrafter"/>
</dbReference>
<evidence type="ECO:0000256" key="3">
    <source>
        <dbReference type="ARBA" id="ARBA00008097"/>
    </source>
</evidence>
<dbReference type="Proteomes" id="UP000461754">
    <property type="component" value="Unassembled WGS sequence"/>
</dbReference>
<dbReference type="RefSeq" id="WP_154575370.1">
    <property type="nucleotide sequence ID" value="NZ_VUMO01000001.1"/>
</dbReference>
<dbReference type="Gene3D" id="3.90.870.50">
    <property type="match status" value="1"/>
</dbReference>
<dbReference type="GO" id="GO:0003998">
    <property type="term" value="F:acylphosphatase activity"/>
    <property type="evidence" value="ECO:0007669"/>
    <property type="project" value="UniProtKB-EC"/>
</dbReference>
<comment type="similarity">
    <text evidence="3 10">Belongs to the carbamoyltransferase HypF family.</text>
</comment>
<feature type="active site" evidence="11">
    <location>
        <position position="40"/>
    </location>
</feature>
<dbReference type="PANTHER" id="PTHR42959:SF1">
    <property type="entry name" value="CARBAMOYLTRANSFERASE HYPF"/>
    <property type="match status" value="1"/>
</dbReference>
<dbReference type="SUPFAM" id="SSF55821">
    <property type="entry name" value="YrdC/RibB"/>
    <property type="match status" value="1"/>
</dbReference>
<dbReference type="SUPFAM" id="SSF54975">
    <property type="entry name" value="Acylphosphatase/BLUF domain-like"/>
    <property type="match status" value="1"/>
</dbReference>
<keyword evidence="14" id="KW-0808">Transferase</keyword>
<feature type="domain" description="YrdC-like" evidence="13">
    <location>
        <begin position="200"/>
        <end position="394"/>
    </location>
</feature>
<dbReference type="Pfam" id="PF01300">
    <property type="entry name" value="Sua5_yciO_yrdC"/>
    <property type="match status" value="1"/>
</dbReference>
<dbReference type="UniPathway" id="UPA00335"/>
<dbReference type="InterPro" id="IPR036046">
    <property type="entry name" value="Acylphosphatase-like_dom_sf"/>
</dbReference>
<comment type="pathway">
    <text evidence="1">Protein modification; [NiFe] hydrogenase maturation.</text>
</comment>
<dbReference type="GO" id="GO:0003725">
    <property type="term" value="F:double-stranded RNA binding"/>
    <property type="evidence" value="ECO:0007669"/>
    <property type="project" value="InterPro"/>
</dbReference>
<keyword evidence="11" id="KW-0378">Hydrolase</keyword>
<dbReference type="InterPro" id="IPR006070">
    <property type="entry name" value="Sua5-like_dom"/>
</dbReference>
<dbReference type="AlphaFoldDB" id="A0A7X2NE81"/>
<dbReference type="GO" id="GO:0016874">
    <property type="term" value="F:ligase activity"/>
    <property type="evidence" value="ECO:0007669"/>
    <property type="project" value="UniProtKB-UniRule"/>
</dbReference>
<name>A0A7X2NE81_9FIRM</name>
<dbReference type="InterPro" id="IPR017968">
    <property type="entry name" value="Acylphosphatase_CS"/>
</dbReference>
<dbReference type="Pfam" id="PF17788">
    <property type="entry name" value="HypF_C"/>
    <property type="match status" value="1"/>
</dbReference>
<gene>
    <name evidence="14" type="primary">hypF</name>
    <name evidence="14" type="ORF">FYJ52_00820</name>
</gene>
<keyword evidence="15" id="KW-1185">Reference proteome</keyword>
<evidence type="ECO:0000259" key="12">
    <source>
        <dbReference type="PROSITE" id="PS51160"/>
    </source>
</evidence>
<keyword evidence="6" id="KW-0863">Zinc-finger</keyword>
<dbReference type="InterPro" id="IPR041440">
    <property type="entry name" value="HypF_C"/>
</dbReference>
<evidence type="ECO:0000256" key="2">
    <source>
        <dbReference type="ARBA" id="ARBA00005614"/>
    </source>
</evidence>
<dbReference type="Gene3D" id="3.30.110.120">
    <property type="match status" value="1"/>
</dbReference>
<dbReference type="PIRSF" id="PIRSF006256">
    <property type="entry name" value="CMPcnvr_hdrg_mat"/>
    <property type="match status" value="1"/>
</dbReference>
<evidence type="ECO:0000256" key="4">
    <source>
        <dbReference type="ARBA" id="ARBA00022598"/>
    </source>
</evidence>
<keyword evidence="5" id="KW-0479">Metal-binding</keyword>
<dbReference type="PROSITE" id="PS51160">
    <property type="entry name" value="ACYLPHOSPHATASE_3"/>
    <property type="match status" value="1"/>
</dbReference>
<evidence type="ECO:0000313" key="14">
    <source>
        <dbReference type="EMBL" id="MSS18963.1"/>
    </source>
</evidence>
<feature type="domain" description="Acylphosphatase-like" evidence="12">
    <location>
        <begin position="7"/>
        <end position="94"/>
    </location>
</feature>
<dbReference type="InterPro" id="IPR051060">
    <property type="entry name" value="Carbamoyltrans_HypF-like"/>
</dbReference>
<dbReference type="InterPro" id="IPR004421">
    <property type="entry name" value="Carbamoyltransferase_HypF"/>
</dbReference>
<dbReference type="NCBIfam" id="TIGR00143">
    <property type="entry name" value="hypF"/>
    <property type="match status" value="1"/>
</dbReference>
<dbReference type="Gene3D" id="3.30.420.360">
    <property type="match status" value="1"/>
</dbReference>
<dbReference type="InterPro" id="IPR011125">
    <property type="entry name" value="Znf_HypF"/>
</dbReference>
<evidence type="ECO:0000256" key="5">
    <source>
        <dbReference type="ARBA" id="ARBA00022723"/>
    </source>
</evidence>
<evidence type="ECO:0000313" key="15">
    <source>
        <dbReference type="Proteomes" id="UP000461754"/>
    </source>
</evidence>
<evidence type="ECO:0000256" key="8">
    <source>
        <dbReference type="ARBA" id="ARBA00047645"/>
    </source>
</evidence>
<reference evidence="14 15" key="1">
    <citation type="submission" date="2019-08" db="EMBL/GenBank/DDBJ databases">
        <title>In-depth cultivation of the pig gut microbiome towards novel bacterial diversity and tailored functional studies.</title>
        <authorList>
            <person name="Wylensek D."/>
            <person name="Hitch T.C.A."/>
            <person name="Clavel T."/>
        </authorList>
    </citation>
    <scope>NUCLEOTIDE SEQUENCE [LARGE SCALE GENOMIC DNA]</scope>
    <source>
        <strain evidence="14 15">RF-744-FAT-4</strain>
    </source>
</reference>
<dbReference type="InterPro" id="IPR017945">
    <property type="entry name" value="DHBP_synth_RibB-like_a/b_dom"/>
</dbReference>
<evidence type="ECO:0000256" key="1">
    <source>
        <dbReference type="ARBA" id="ARBA00004711"/>
    </source>
</evidence>
<accession>A0A7X2NE81</accession>
<dbReference type="PROSITE" id="PS51163">
    <property type="entry name" value="YRDC"/>
    <property type="match status" value="1"/>
</dbReference>
<protein>
    <recommendedName>
        <fullName evidence="10">Carbamoyltransferase</fullName>
        <ecNumber evidence="10">6.2.-.-</ecNumber>
    </recommendedName>
</protein>
<comment type="catalytic activity">
    <reaction evidence="8 11">
        <text>an acyl phosphate + H2O = a carboxylate + phosphate + H(+)</text>
        <dbReference type="Rhea" id="RHEA:14965"/>
        <dbReference type="ChEBI" id="CHEBI:15377"/>
        <dbReference type="ChEBI" id="CHEBI:15378"/>
        <dbReference type="ChEBI" id="CHEBI:29067"/>
        <dbReference type="ChEBI" id="CHEBI:43474"/>
        <dbReference type="ChEBI" id="CHEBI:59918"/>
        <dbReference type="EC" id="3.6.1.7"/>
    </reaction>
</comment>
<dbReference type="PANTHER" id="PTHR42959">
    <property type="entry name" value="CARBAMOYLTRANSFERASE"/>
    <property type="match status" value="1"/>
</dbReference>
<keyword evidence="4" id="KW-0436">Ligase</keyword>
<dbReference type="Pfam" id="PF07503">
    <property type="entry name" value="zf-HYPF"/>
    <property type="match status" value="2"/>
</dbReference>
<evidence type="ECO:0000256" key="9">
    <source>
        <dbReference type="ARBA" id="ARBA00048220"/>
    </source>
</evidence>
<proteinExistence type="inferred from homology"/>
<comment type="similarity">
    <text evidence="2">Belongs to the acylphosphatase family.</text>
</comment>
<evidence type="ECO:0000256" key="11">
    <source>
        <dbReference type="PROSITE-ProRule" id="PRU00520"/>
    </source>
</evidence>
<dbReference type="InterPro" id="IPR055128">
    <property type="entry name" value="HypF_C_2"/>
</dbReference>
<dbReference type="Pfam" id="PF00708">
    <property type="entry name" value="Acylphosphatase"/>
    <property type="match status" value="1"/>
</dbReference>
<evidence type="ECO:0000256" key="7">
    <source>
        <dbReference type="ARBA" id="ARBA00022833"/>
    </source>
</evidence>
<organism evidence="14 15">
    <name type="scientific">Pseudoramibacter porci</name>
    <dbReference type="NCBI Taxonomy" id="2606631"/>
    <lineage>
        <taxon>Bacteria</taxon>
        <taxon>Bacillati</taxon>
        <taxon>Bacillota</taxon>
        <taxon>Clostridia</taxon>
        <taxon>Eubacteriales</taxon>
        <taxon>Eubacteriaceae</taxon>
        <taxon>Pseudoramibacter</taxon>
    </lineage>
</organism>
<evidence type="ECO:0000256" key="6">
    <source>
        <dbReference type="ARBA" id="ARBA00022771"/>
    </source>
</evidence>
<sequence length="780" mass="85608">MNDVNITHRIRLYGIVQGVGFRPTVSRYAKALGICGQVSNRGAWVEVLAQGTPEQVTAFEKQIENAPPERATVMKTEIKAVDRPIYFDDFQIVDSEKVKGAIFVSPDIAICDQCKTELFDPDNRRYLHPFINCTNCGPRLTILDELPYDRERTSMKDFPMCSDCAEEYTDPASRRYDAQPVCCPSCGPELYLLGRAERGHEAMTKTRRIIADGGIAAVKGIGGFHLCCDAENAAVVARLRHLKHRPHKPLAVMMRDEAAVRRECVIDAGQARILTGHQKPILLLEKKKGGRLCEGIAPGQLTVGVMLPYAPVQCLLFDYDDGIDMPDSLVMTSGNAAGAAICHNDAEAQRELSHFADVILSNDRPIVTRADDSVMDFVTVDGRRQPYMIRRSRGYAPLPYRVSLPMHGQILAVGGELKNTFCIGHDQLFYPSAYVGDLADVRTLNALKESTARMLTLLKVKPQAVACDLHPRYQSTRFAGTLGLPVMPIQHHYAHIVACTAENDVDRPVIGLAFDGTGYGDDGTIWGGELFIADWQHYKRVGHIESFWQLGGDAASKEGWRIAAALLMAEHPDPEEWEALVLSLGLCDVKQARVLKMMAERKINAVRSTSAGRLFDGAAAGLGICRESTFEGEAAMALETAAEMYEAVHPDEAAHLSPAVTENASGQVVLPTTAWFNDLIARKATGEETGRLAYAFHIELSEMMISACCRIRERCSIDTVALSGGVFQNKMLTRLTAEGLKARGFEVLLHKLVPPNDGGIALGQAVAAMSRLQNTTDQQK</sequence>